<feature type="compositionally biased region" description="Polar residues" evidence="1">
    <location>
        <begin position="688"/>
        <end position="697"/>
    </location>
</feature>
<accession>A0A5C3R0Y3</accession>
<feature type="compositionally biased region" description="Low complexity" evidence="1">
    <location>
        <begin position="464"/>
        <end position="479"/>
    </location>
</feature>
<name>A0A5C3R0Y3_9AGAR</name>
<dbReference type="Proteomes" id="UP000305067">
    <property type="component" value="Unassembled WGS sequence"/>
</dbReference>
<gene>
    <name evidence="3" type="ORF">BDV98DRAFT_558604</name>
</gene>
<dbReference type="EMBL" id="ML178814">
    <property type="protein sequence ID" value="TFL07865.1"/>
    <property type="molecule type" value="Genomic_DNA"/>
</dbReference>
<evidence type="ECO:0000256" key="1">
    <source>
        <dbReference type="SAM" id="MobiDB-lite"/>
    </source>
</evidence>
<dbReference type="InterPro" id="IPR001810">
    <property type="entry name" value="F-box_dom"/>
</dbReference>
<dbReference type="AlphaFoldDB" id="A0A5C3R0Y3"/>
<protein>
    <recommendedName>
        <fullName evidence="2">F-box domain-containing protein</fullName>
    </recommendedName>
</protein>
<feature type="domain" description="F-box" evidence="2">
    <location>
        <begin position="1"/>
        <end position="44"/>
    </location>
</feature>
<dbReference type="PROSITE" id="PS50181">
    <property type="entry name" value="FBOX"/>
    <property type="match status" value="1"/>
</dbReference>
<proteinExistence type="predicted"/>
<evidence type="ECO:0000313" key="4">
    <source>
        <dbReference type="Proteomes" id="UP000305067"/>
    </source>
</evidence>
<evidence type="ECO:0000313" key="3">
    <source>
        <dbReference type="EMBL" id="TFL07865.1"/>
    </source>
</evidence>
<reference evidence="3 4" key="1">
    <citation type="journal article" date="2019" name="Nat. Ecol. Evol.">
        <title>Megaphylogeny resolves global patterns of mushroom evolution.</title>
        <authorList>
            <person name="Varga T."/>
            <person name="Krizsan K."/>
            <person name="Foldi C."/>
            <person name="Dima B."/>
            <person name="Sanchez-Garcia M."/>
            <person name="Sanchez-Ramirez S."/>
            <person name="Szollosi G.J."/>
            <person name="Szarkandi J.G."/>
            <person name="Papp V."/>
            <person name="Albert L."/>
            <person name="Andreopoulos W."/>
            <person name="Angelini C."/>
            <person name="Antonin V."/>
            <person name="Barry K.W."/>
            <person name="Bougher N.L."/>
            <person name="Buchanan P."/>
            <person name="Buyck B."/>
            <person name="Bense V."/>
            <person name="Catcheside P."/>
            <person name="Chovatia M."/>
            <person name="Cooper J."/>
            <person name="Damon W."/>
            <person name="Desjardin D."/>
            <person name="Finy P."/>
            <person name="Geml J."/>
            <person name="Haridas S."/>
            <person name="Hughes K."/>
            <person name="Justo A."/>
            <person name="Karasinski D."/>
            <person name="Kautmanova I."/>
            <person name="Kiss B."/>
            <person name="Kocsube S."/>
            <person name="Kotiranta H."/>
            <person name="LaButti K.M."/>
            <person name="Lechner B.E."/>
            <person name="Liimatainen K."/>
            <person name="Lipzen A."/>
            <person name="Lukacs Z."/>
            <person name="Mihaltcheva S."/>
            <person name="Morgado L.N."/>
            <person name="Niskanen T."/>
            <person name="Noordeloos M.E."/>
            <person name="Ohm R.A."/>
            <person name="Ortiz-Santana B."/>
            <person name="Ovrebo C."/>
            <person name="Racz N."/>
            <person name="Riley R."/>
            <person name="Savchenko A."/>
            <person name="Shiryaev A."/>
            <person name="Soop K."/>
            <person name="Spirin V."/>
            <person name="Szebenyi C."/>
            <person name="Tomsovsky M."/>
            <person name="Tulloss R.E."/>
            <person name="Uehling J."/>
            <person name="Grigoriev I.V."/>
            <person name="Vagvolgyi C."/>
            <person name="Papp T."/>
            <person name="Martin F.M."/>
            <person name="Miettinen O."/>
            <person name="Hibbett D.S."/>
            <person name="Nagy L.G."/>
        </authorList>
    </citation>
    <scope>NUCLEOTIDE SEQUENCE [LARGE SCALE GENOMIC DNA]</scope>
    <source>
        <strain evidence="3 4">CBS 309.79</strain>
    </source>
</reference>
<sequence length="766" mass="84742">MPFPTEVYTHILGFLEEEHLLVDVARVSKAFQRLAYHTVLLSKRDCQEPYGVSVSDHCSPVLTVLLSATFPIELPQLCYSFSFLRTDHRLQNEVNRLRTALRRRVEMGDRIGELVLDFSRVNQALLFQSETPDDEQQHRHLEALQAIHRLFDDATRVCDTFTVTCTSTDDSTSATTILVTKPPEGELRQLHGPRAAITYLRTLMAQCIPQLLPIRDQFHSIHLPSAPPQQLSKAYPPIASTLKIQSTAMLFTSPLFRWTQDMLRSPTVHALALHDIELLQQWRMIIPSLNLGITANLRELIIEGCDIRFQEICTLLRRCTGALRSVVIVPSSTPLLELTSGQQLSAPSATFLRLPLPWLQDVFVPASNFGQDLSALGINLGSAPKDHIPLQELNNRLRFPLLQEISVAIHVPSTRYNVAASPINMPEISQTIGSIMASFHGDDKPTFSLRISLEAPDDVSFVFPTSSSSPASPRLGASSDHARLGRPKTARTRQRRLHLLPSLSPPMLPLNTVPLSPASMSSSLGLGMTGFGSTTSDAMPSITLSPPFLTASPPQSHQTIAHTLSSHASTEFSYPPTISGSQSFLLSSSFEPHRSQHVFGNDLRNLRFIRHLIVRTNLYSLPDWIWEGHDGFVVWVGRYFGSGNFLDEEGLQRVSFVEWGFRDHPTLGELETQLKAKAAEGARTSAAISETMVSTSGPAGDASPRRPSTLLHLNSHPSSNLLMDARQRAPFVAQLRAACGALKTVRIGDVEKNMYAWEAVHASSSS</sequence>
<feature type="compositionally biased region" description="Basic residues" evidence="1">
    <location>
        <begin position="484"/>
        <end position="493"/>
    </location>
</feature>
<feature type="region of interest" description="Disordered" evidence="1">
    <location>
        <begin position="688"/>
        <end position="708"/>
    </location>
</feature>
<feature type="region of interest" description="Disordered" evidence="1">
    <location>
        <begin position="464"/>
        <end position="493"/>
    </location>
</feature>
<evidence type="ECO:0000259" key="2">
    <source>
        <dbReference type="PROSITE" id="PS50181"/>
    </source>
</evidence>
<keyword evidence="4" id="KW-1185">Reference proteome</keyword>
<organism evidence="3 4">
    <name type="scientific">Pterulicium gracile</name>
    <dbReference type="NCBI Taxonomy" id="1884261"/>
    <lineage>
        <taxon>Eukaryota</taxon>
        <taxon>Fungi</taxon>
        <taxon>Dikarya</taxon>
        <taxon>Basidiomycota</taxon>
        <taxon>Agaricomycotina</taxon>
        <taxon>Agaricomycetes</taxon>
        <taxon>Agaricomycetidae</taxon>
        <taxon>Agaricales</taxon>
        <taxon>Pleurotineae</taxon>
        <taxon>Pterulaceae</taxon>
        <taxon>Pterulicium</taxon>
    </lineage>
</organism>